<comment type="caution">
    <text evidence="1">The sequence shown here is derived from an EMBL/GenBank/DDBJ whole genome shotgun (WGS) entry which is preliminary data.</text>
</comment>
<proteinExistence type="predicted"/>
<protein>
    <submittedName>
        <fullName evidence="1">Uncharacterized protein</fullName>
    </submittedName>
</protein>
<evidence type="ECO:0000313" key="1">
    <source>
        <dbReference type="EMBL" id="KAH3738260.1"/>
    </source>
</evidence>
<organism evidence="1 2">
    <name type="scientific">Dreissena polymorpha</name>
    <name type="common">Zebra mussel</name>
    <name type="synonym">Mytilus polymorpha</name>
    <dbReference type="NCBI Taxonomy" id="45954"/>
    <lineage>
        <taxon>Eukaryota</taxon>
        <taxon>Metazoa</taxon>
        <taxon>Spiralia</taxon>
        <taxon>Lophotrochozoa</taxon>
        <taxon>Mollusca</taxon>
        <taxon>Bivalvia</taxon>
        <taxon>Autobranchia</taxon>
        <taxon>Heteroconchia</taxon>
        <taxon>Euheterodonta</taxon>
        <taxon>Imparidentia</taxon>
        <taxon>Neoheterodontei</taxon>
        <taxon>Myida</taxon>
        <taxon>Dreissenoidea</taxon>
        <taxon>Dreissenidae</taxon>
        <taxon>Dreissena</taxon>
    </lineage>
</organism>
<keyword evidence="2" id="KW-1185">Reference proteome</keyword>
<dbReference type="InterPro" id="IPR051693">
    <property type="entry name" value="UPF0046_metallophosphoest"/>
</dbReference>
<dbReference type="EMBL" id="JAIWYP010000011">
    <property type="protein sequence ID" value="KAH3738260.1"/>
    <property type="molecule type" value="Genomic_DNA"/>
</dbReference>
<dbReference type="Proteomes" id="UP000828390">
    <property type="component" value="Unassembled WGS sequence"/>
</dbReference>
<name>A0A9D4D590_DREPO</name>
<evidence type="ECO:0000313" key="2">
    <source>
        <dbReference type="Proteomes" id="UP000828390"/>
    </source>
</evidence>
<dbReference type="InterPro" id="IPR029052">
    <property type="entry name" value="Metallo-depent_PP-like"/>
</dbReference>
<dbReference type="PANTHER" id="PTHR12905">
    <property type="entry name" value="METALLOPHOSPHOESTERASE"/>
    <property type="match status" value="1"/>
</dbReference>
<accession>A0A9D4D590</accession>
<dbReference type="Gene3D" id="3.60.21.10">
    <property type="match status" value="1"/>
</dbReference>
<gene>
    <name evidence="1" type="ORF">DPMN_044891</name>
</gene>
<sequence>MELSLIGFGQVVMELSLIGYGQVVMELSLIGYGQDVSVAESCLLCISFMTIHLHTSYIWNDNLHGCAFYSFQVKPLPHDTPICADMLRVVCISDTHTRRERYPERVPSGDILLHAGVFTRHGLTIEVKQFNNFLGTRISQYHSHVYDFITNVKCTTI</sequence>
<reference evidence="1" key="2">
    <citation type="submission" date="2020-11" db="EMBL/GenBank/DDBJ databases">
        <authorList>
            <person name="McCartney M.A."/>
            <person name="Auch B."/>
            <person name="Kono T."/>
            <person name="Mallez S."/>
            <person name="Becker A."/>
            <person name="Gohl D.M."/>
            <person name="Silverstein K.A.T."/>
            <person name="Koren S."/>
            <person name="Bechman K.B."/>
            <person name="Herman A."/>
            <person name="Abrahante J.E."/>
            <person name="Garbe J."/>
        </authorList>
    </citation>
    <scope>NUCLEOTIDE SEQUENCE</scope>
    <source>
        <strain evidence="1">Duluth1</strain>
        <tissue evidence="1">Whole animal</tissue>
    </source>
</reference>
<reference evidence="1" key="1">
    <citation type="journal article" date="2019" name="bioRxiv">
        <title>The Genome of the Zebra Mussel, Dreissena polymorpha: A Resource for Invasive Species Research.</title>
        <authorList>
            <person name="McCartney M.A."/>
            <person name="Auch B."/>
            <person name="Kono T."/>
            <person name="Mallez S."/>
            <person name="Zhang Y."/>
            <person name="Obille A."/>
            <person name="Becker A."/>
            <person name="Abrahante J.E."/>
            <person name="Garbe J."/>
            <person name="Badalamenti J.P."/>
            <person name="Herman A."/>
            <person name="Mangelson H."/>
            <person name="Liachko I."/>
            <person name="Sullivan S."/>
            <person name="Sone E.D."/>
            <person name="Koren S."/>
            <person name="Silverstein K.A.T."/>
            <person name="Beckman K.B."/>
            <person name="Gohl D.M."/>
        </authorList>
    </citation>
    <scope>NUCLEOTIDE SEQUENCE</scope>
    <source>
        <strain evidence="1">Duluth1</strain>
        <tissue evidence="1">Whole animal</tissue>
    </source>
</reference>
<dbReference type="PANTHER" id="PTHR12905:SF0">
    <property type="entry name" value="CALCINEURIN-LIKE PHOSPHOESTERASE DOMAIN-CONTAINING PROTEIN"/>
    <property type="match status" value="1"/>
</dbReference>
<dbReference type="AlphaFoldDB" id="A0A9D4D590"/>